<gene>
    <name evidence="6" type="ORF">IAB77_08305</name>
</gene>
<keyword evidence="4 6" id="KW-0456">Lyase</keyword>
<dbReference type="FunFam" id="1.10.40.30:FF:000001">
    <property type="entry name" value="Argininosuccinate lyase"/>
    <property type="match status" value="1"/>
</dbReference>
<proteinExistence type="predicted"/>
<dbReference type="InterPro" id="IPR009049">
    <property type="entry name" value="Argininosuccinate_lyase"/>
</dbReference>
<evidence type="ECO:0000256" key="1">
    <source>
        <dbReference type="ARBA" id="ARBA00012338"/>
    </source>
</evidence>
<comment type="caution">
    <text evidence="6">The sequence shown here is derived from an EMBL/GenBank/DDBJ whole genome shotgun (WGS) entry which is preliminary data.</text>
</comment>
<evidence type="ECO:0000256" key="2">
    <source>
        <dbReference type="ARBA" id="ARBA00022571"/>
    </source>
</evidence>
<dbReference type="Pfam" id="PF14698">
    <property type="entry name" value="ASL_C2"/>
    <property type="match status" value="1"/>
</dbReference>
<sequence>INATDLADYLAKKGVPFRTAYKLTGRLVADCAERGAALEDLTLEEFRAYSPVFESDLYDAISLEKCVERRTSAGGASSVNITAQLDYLRGITG</sequence>
<dbReference type="Gene3D" id="1.10.40.30">
    <property type="entry name" value="Fumarase/aspartase (C-terminal domain)"/>
    <property type="match status" value="1"/>
</dbReference>
<dbReference type="PANTHER" id="PTHR43814:SF1">
    <property type="entry name" value="ARGININOSUCCINATE LYASE"/>
    <property type="match status" value="1"/>
</dbReference>
<dbReference type="EMBL" id="DVGA01000089">
    <property type="protein sequence ID" value="HIQ79243.1"/>
    <property type="molecule type" value="Genomic_DNA"/>
</dbReference>
<evidence type="ECO:0000256" key="4">
    <source>
        <dbReference type="ARBA" id="ARBA00023239"/>
    </source>
</evidence>
<feature type="domain" description="Argininosuccinate lyase C-terminal" evidence="5">
    <location>
        <begin position="2"/>
        <end position="68"/>
    </location>
</feature>
<evidence type="ECO:0000256" key="3">
    <source>
        <dbReference type="ARBA" id="ARBA00022605"/>
    </source>
</evidence>
<dbReference type="InterPro" id="IPR029419">
    <property type="entry name" value="Arg_succ_lyase_C"/>
</dbReference>
<organism evidence="6 7">
    <name type="scientific">Candidatus Scatomorpha intestinavium</name>
    <dbReference type="NCBI Taxonomy" id="2840922"/>
    <lineage>
        <taxon>Bacteria</taxon>
        <taxon>Bacillati</taxon>
        <taxon>Bacillota</taxon>
        <taxon>Clostridia</taxon>
        <taxon>Eubacteriales</taxon>
        <taxon>Candidatus Scatomorpha</taxon>
    </lineage>
</organism>
<feature type="non-terminal residue" evidence="6">
    <location>
        <position position="1"/>
    </location>
</feature>
<dbReference type="SUPFAM" id="SSF48557">
    <property type="entry name" value="L-aspartase-like"/>
    <property type="match status" value="1"/>
</dbReference>
<dbReference type="EC" id="4.3.2.1" evidence="1"/>
<name>A0A9D0ZF13_9FIRM</name>
<evidence type="ECO:0000259" key="5">
    <source>
        <dbReference type="Pfam" id="PF14698"/>
    </source>
</evidence>
<dbReference type="AlphaFoldDB" id="A0A9D0ZF13"/>
<dbReference type="GO" id="GO:0042450">
    <property type="term" value="P:L-arginine biosynthetic process via ornithine"/>
    <property type="evidence" value="ECO:0007669"/>
    <property type="project" value="InterPro"/>
</dbReference>
<evidence type="ECO:0000313" key="6">
    <source>
        <dbReference type="EMBL" id="HIQ79243.1"/>
    </source>
</evidence>
<accession>A0A9D0ZF13</accession>
<keyword evidence="2" id="KW-0055">Arginine biosynthesis</keyword>
<dbReference type="PANTHER" id="PTHR43814">
    <property type="entry name" value="ARGININOSUCCINATE LYASE"/>
    <property type="match status" value="1"/>
</dbReference>
<dbReference type="InterPro" id="IPR008948">
    <property type="entry name" value="L-Aspartase-like"/>
</dbReference>
<keyword evidence="3" id="KW-0028">Amino-acid biosynthesis</keyword>
<dbReference type="GO" id="GO:0004056">
    <property type="term" value="F:argininosuccinate lyase activity"/>
    <property type="evidence" value="ECO:0007669"/>
    <property type="project" value="UniProtKB-EC"/>
</dbReference>
<dbReference type="GO" id="GO:0005829">
    <property type="term" value="C:cytosol"/>
    <property type="evidence" value="ECO:0007669"/>
    <property type="project" value="TreeGrafter"/>
</dbReference>
<reference evidence="6" key="2">
    <citation type="journal article" date="2021" name="PeerJ">
        <title>Extensive microbial diversity within the chicken gut microbiome revealed by metagenomics and culture.</title>
        <authorList>
            <person name="Gilroy R."/>
            <person name="Ravi A."/>
            <person name="Getino M."/>
            <person name="Pursley I."/>
            <person name="Horton D.L."/>
            <person name="Alikhan N.F."/>
            <person name="Baker D."/>
            <person name="Gharbi K."/>
            <person name="Hall N."/>
            <person name="Watson M."/>
            <person name="Adriaenssens E.M."/>
            <person name="Foster-Nyarko E."/>
            <person name="Jarju S."/>
            <person name="Secka A."/>
            <person name="Antonio M."/>
            <person name="Oren A."/>
            <person name="Chaudhuri R.R."/>
            <person name="La Ragione R."/>
            <person name="Hildebrand F."/>
            <person name="Pallen M.J."/>
        </authorList>
    </citation>
    <scope>NUCLEOTIDE SEQUENCE</scope>
    <source>
        <strain evidence="6">ChiBcolR7-354</strain>
    </source>
</reference>
<evidence type="ECO:0000313" key="7">
    <source>
        <dbReference type="Proteomes" id="UP000824262"/>
    </source>
</evidence>
<reference evidence="6" key="1">
    <citation type="submission" date="2020-10" db="EMBL/GenBank/DDBJ databases">
        <authorList>
            <person name="Gilroy R."/>
        </authorList>
    </citation>
    <scope>NUCLEOTIDE SEQUENCE</scope>
    <source>
        <strain evidence="6">ChiBcolR7-354</strain>
    </source>
</reference>
<dbReference type="Proteomes" id="UP000824262">
    <property type="component" value="Unassembled WGS sequence"/>
</dbReference>
<protein>
    <recommendedName>
        <fullName evidence="1">argininosuccinate lyase</fullName>
        <ecNumber evidence="1">4.3.2.1</ecNumber>
    </recommendedName>
</protein>